<dbReference type="EMBL" id="QDKQ01000046">
    <property type="protein sequence ID" value="PVM88595.1"/>
    <property type="molecule type" value="Genomic_DNA"/>
</dbReference>
<dbReference type="InterPro" id="IPR022037">
    <property type="entry name" value="DUF3606"/>
</dbReference>
<dbReference type="AlphaFoldDB" id="A0A2T9JY08"/>
<accession>A0A2T9JY08</accession>
<evidence type="ECO:0000313" key="1">
    <source>
        <dbReference type="EMBL" id="PVM88595.1"/>
    </source>
</evidence>
<protein>
    <submittedName>
        <fullName evidence="1">DUF3606 domain-containing protein</fullName>
    </submittedName>
</protein>
<organism evidence="1 2">
    <name type="scientific">Caulobacter endophyticus</name>
    <dbReference type="NCBI Taxonomy" id="2172652"/>
    <lineage>
        <taxon>Bacteria</taxon>
        <taxon>Pseudomonadati</taxon>
        <taxon>Pseudomonadota</taxon>
        <taxon>Alphaproteobacteria</taxon>
        <taxon>Caulobacterales</taxon>
        <taxon>Caulobacteraceae</taxon>
        <taxon>Caulobacter</taxon>
    </lineage>
</organism>
<evidence type="ECO:0000313" key="2">
    <source>
        <dbReference type="Proteomes" id="UP000245073"/>
    </source>
</evidence>
<keyword evidence="2" id="KW-1185">Reference proteome</keyword>
<name>A0A2T9JY08_9CAUL</name>
<proteinExistence type="predicted"/>
<dbReference type="Proteomes" id="UP000245073">
    <property type="component" value="Unassembled WGS sequence"/>
</dbReference>
<dbReference type="RefSeq" id="WP_109101325.1">
    <property type="nucleotide sequence ID" value="NZ_QDKQ01000046.1"/>
</dbReference>
<reference evidence="1 2" key="1">
    <citation type="submission" date="2018-04" db="EMBL/GenBank/DDBJ databases">
        <title>The genome sequence of Caulobacter sp. 744.</title>
        <authorList>
            <person name="Gao J."/>
            <person name="Sun J."/>
        </authorList>
    </citation>
    <scope>NUCLEOTIDE SEQUENCE [LARGE SCALE GENOMIC DNA]</scope>
    <source>
        <strain evidence="1 2">774</strain>
    </source>
</reference>
<gene>
    <name evidence="1" type="ORF">DDF67_13095</name>
</gene>
<sequence>MCDNIDFSGAGDRARIKPNEPMEVRYWTERFNVTEEVLLKAIQLVGADAEAVQAHLKSSSAGGG</sequence>
<dbReference type="OrthoDB" id="8238029at2"/>
<comment type="caution">
    <text evidence="1">The sequence shown here is derived from an EMBL/GenBank/DDBJ whole genome shotgun (WGS) entry which is preliminary data.</text>
</comment>
<dbReference type="Pfam" id="PF12244">
    <property type="entry name" value="DUF3606"/>
    <property type="match status" value="1"/>
</dbReference>